<dbReference type="RefSeq" id="WP_111514413.1">
    <property type="nucleotide sequence ID" value="NZ_QFYR01000001.1"/>
</dbReference>
<dbReference type="InterPro" id="IPR005625">
    <property type="entry name" value="PepSY-ass_TM"/>
</dbReference>
<accession>A0A328ASC1</accession>
<dbReference type="Proteomes" id="UP000249725">
    <property type="component" value="Unassembled WGS sequence"/>
</dbReference>
<protein>
    <submittedName>
        <fullName evidence="3">PepSY domain-containing protein</fullName>
    </submittedName>
</protein>
<evidence type="ECO:0000313" key="4">
    <source>
        <dbReference type="Proteomes" id="UP000249725"/>
    </source>
</evidence>
<feature type="transmembrane region" description="Helical" evidence="2">
    <location>
        <begin position="153"/>
        <end position="177"/>
    </location>
</feature>
<dbReference type="OrthoDB" id="7238323at2"/>
<keyword evidence="4" id="KW-1185">Reference proteome</keyword>
<dbReference type="PANTHER" id="PTHR34219:SF5">
    <property type="entry name" value="BLR4505 PROTEIN"/>
    <property type="match status" value="1"/>
</dbReference>
<keyword evidence="2" id="KW-1133">Transmembrane helix</keyword>
<gene>
    <name evidence="3" type="ORF">DJ018_08655</name>
</gene>
<dbReference type="Pfam" id="PF03929">
    <property type="entry name" value="PepSY_TM"/>
    <property type="match status" value="1"/>
</dbReference>
<evidence type="ECO:0000256" key="2">
    <source>
        <dbReference type="SAM" id="Phobius"/>
    </source>
</evidence>
<feature type="compositionally biased region" description="Pro residues" evidence="1">
    <location>
        <begin position="402"/>
        <end position="411"/>
    </location>
</feature>
<feature type="transmembrane region" description="Helical" evidence="2">
    <location>
        <begin position="12"/>
        <end position="32"/>
    </location>
</feature>
<dbReference type="EMBL" id="QFYR01000001">
    <property type="protein sequence ID" value="RAK57963.1"/>
    <property type="molecule type" value="Genomic_DNA"/>
</dbReference>
<organism evidence="3 4">
    <name type="scientific">Phenylobacterium deserti</name>
    <dbReference type="NCBI Taxonomy" id="1914756"/>
    <lineage>
        <taxon>Bacteria</taxon>
        <taxon>Pseudomonadati</taxon>
        <taxon>Pseudomonadota</taxon>
        <taxon>Alphaproteobacteria</taxon>
        <taxon>Caulobacterales</taxon>
        <taxon>Caulobacteraceae</taxon>
        <taxon>Phenylobacterium</taxon>
    </lineage>
</organism>
<comment type="caution">
    <text evidence="3">The sequence shown here is derived from an EMBL/GenBank/DDBJ whole genome shotgun (WGS) entry which is preliminary data.</text>
</comment>
<evidence type="ECO:0000313" key="3">
    <source>
        <dbReference type="EMBL" id="RAK57963.1"/>
    </source>
</evidence>
<dbReference type="PANTHER" id="PTHR34219">
    <property type="entry name" value="IRON-REGULATED INNER MEMBRANE PROTEIN-RELATED"/>
    <property type="match status" value="1"/>
</dbReference>
<reference evidence="4" key="1">
    <citation type="submission" date="2018-05" db="EMBL/GenBank/DDBJ databases">
        <authorList>
            <person name="Li X."/>
        </authorList>
    </citation>
    <scope>NUCLEOTIDE SEQUENCE [LARGE SCALE GENOMIC DNA]</scope>
    <source>
        <strain evidence="4">YIM 73061</strain>
    </source>
</reference>
<feature type="transmembrane region" description="Helical" evidence="2">
    <location>
        <begin position="360"/>
        <end position="381"/>
    </location>
</feature>
<keyword evidence="2" id="KW-0812">Transmembrane</keyword>
<proteinExistence type="predicted"/>
<dbReference type="AlphaFoldDB" id="A0A328ASC1"/>
<keyword evidence="2" id="KW-0472">Membrane</keyword>
<name>A0A328ASC1_9CAUL</name>
<feature type="region of interest" description="Disordered" evidence="1">
    <location>
        <begin position="392"/>
        <end position="411"/>
    </location>
</feature>
<sequence>MRGVLVATHRWLGLATAAFLFIAGLTGAIISWDHEVDSLINPAFYKSSTAGAPMTPLALAEKVEREHPELQVTFMPLAVEPGHSVVFSVEPKPGPDGKGKPLGYNQLALDPVTGAELARRQWGAVSLSRENIMPFLYKLHYSLTLPFVAGVDIGVLLMGLIGIAWAIDCFVALWISFPSLAAWKKSFAFRWRQGGYRLMFDYHRSGGVWLWALLLTLAVTSVSMNLGTQVVRPIVSMFSPLSADVFSERTPRAFDEPSVGGLPRQQVIEIAVAEGARRGFSDPAGGLFYSPMYDVYGVGFYEPGNDHGDGGLGNAWLYFDGRTGAPASAHIPGKGTAGDIFLQAQFPIHSGRIIGVPGRILVSILGAAVAAFSVTGIIIWAKKRRGRVLQRKRARAAAPTPARSPVPAPAE</sequence>
<evidence type="ECO:0000256" key="1">
    <source>
        <dbReference type="SAM" id="MobiDB-lite"/>
    </source>
</evidence>
<feature type="transmembrane region" description="Helical" evidence="2">
    <location>
        <begin position="208"/>
        <end position="227"/>
    </location>
</feature>